<comment type="caution">
    <text evidence="17">The sequence shown here is derived from an EMBL/GenBank/DDBJ whole genome shotgun (WGS) entry which is preliminary data.</text>
</comment>
<dbReference type="PROSITE" id="PS00086">
    <property type="entry name" value="CYTOCHROME_P450"/>
    <property type="match status" value="1"/>
</dbReference>
<evidence type="ECO:0000256" key="15">
    <source>
        <dbReference type="PIRSR" id="PIRSR602401-1"/>
    </source>
</evidence>
<evidence type="ECO:0000256" key="12">
    <source>
        <dbReference type="ARBA" id="ARBA00023002"/>
    </source>
</evidence>
<evidence type="ECO:0000256" key="11">
    <source>
        <dbReference type="ARBA" id="ARBA00022857"/>
    </source>
</evidence>
<keyword evidence="11" id="KW-0521">NADP</keyword>
<keyword evidence="13 15" id="KW-0408">Iron</keyword>
<dbReference type="InterPro" id="IPR050196">
    <property type="entry name" value="Cytochrome_P450_Monoox"/>
</dbReference>
<evidence type="ECO:0000313" key="18">
    <source>
        <dbReference type="Proteomes" id="UP000322244"/>
    </source>
</evidence>
<evidence type="ECO:0000256" key="5">
    <source>
        <dbReference type="ARBA" id="ARBA00022448"/>
    </source>
</evidence>
<evidence type="ECO:0000256" key="1">
    <source>
        <dbReference type="ARBA" id="ARBA00001917"/>
    </source>
</evidence>
<keyword evidence="9 15" id="KW-0479">Metal-binding</keyword>
<dbReference type="GO" id="GO:0004497">
    <property type="term" value="F:monooxygenase activity"/>
    <property type="evidence" value="ECO:0007669"/>
    <property type="project" value="UniProtKB-KW"/>
</dbReference>
<dbReference type="PANTHER" id="PTHR24291">
    <property type="entry name" value="CYTOCHROME P450 FAMILY 4"/>
    <property type="match status" value="1"/>
</dbReference>
<evidence type="ECO:0000256" key="4">
    <source>
        <dbReference type="ARBA" id="ARBA00010617"/>
    </source>
</evidence>
<comment type="cofactor">
    <cofactor evidence="2">
        <name>FAD</name>
        <dbReference type="ChEBI" id="CHEBI:57692"/>
    </cofactor>
</comment>
<evidence type="ECO:0000256" key="7">
    <source>
        <dbReference type="ARBA" id="ARBA00022630"/>
    </source>
</evidence>
<keyword evidence="8" id="KW-0288">FMN</keyword>
<keyword evidence="14 16" id="KW-0503">Monooxygenase</keyword>
<gene>
    <name evidence="17" type="ORF">FOY51_16430</name>
</gene>
<dbReference type="InterPro" id="IPR001128">
    <property type="entry name" value="Cyt_P450"/>
</dbReference>
<sequence>MSVDTVERQQAPIPHPRWRLPLLGDFVGTHPRAPLQDALRHARTLGPIYERKILGKRIVFASGADMVAELSDETRFRKHLAPAIVGLRPLGGDGLFTAYSDEPNWRKGHDLLRPAFTQSAMRSYHRTMLDVAKELVQHWDNVGDTPVDVSADMTKLTLETIGRTGFSHPFDSFRRTTAHPFVDAMVGALRHAQVRTFFKPPVIGDLVWRKRDLRNDARLDYLNGVVDGVIDERKRNGHDGPDDLLELMMRAARDNDPNRLDERNIRHQIITFLVAGHETTSGALSFALYYLSQHPEIFAKAQAEVDAVWGTDEPEFEQIAKLRYVRRVLDEGLRLWPTAPVYAREAREETTLECGHHLDAGDGLLVLIPMLHRDPAWGDNVDEFDPDRFAPANVKSRPAHIYKPFGTGERACIGRQFAIHEAVLVLGTILQRYDIAADPNYRLKIQERLTLMPEGFELRLSRRT</sequence>
<comment type="similarity">
    <text evidence="3">In the N-terminal section; belongs to the cytochrome P450 family.</text>
</comment>
<evidence type="ECO:0000256" key="3">
    <source>
        <dbReference type="ARBA" id="ARBA00010018"/>
    </source>
</evidence>
<reference evidence="17 18" key="1">
    <citation type="submission" date="2019-07" db="EMBL/GenBank/DDBJ databases">
        <title>Rhodococcus cavernicolus sp. nov., isolated from a cave.</title>
        <authorList>
            <person name="Lee S.D."/>
        </authorList>
    </citation>
    <scope>NUCLEOTIDE SEQUENCE [LARGE SCALE GENOMIC DNA]</scope>
    <source>
        <strain evidence="17 18">C1-24</strain>
    </source>
</reference>
<dbReference type="SUPFAM" id="SSF48264">
    <property type="entry name" value="Cytochrome P450"/>
    <property type="match status" value="1"/>
</dbReference>
<keyword evidence="5" id="KW-0813">Transport</keyword>
<organism evidence="17 18">
    <name type="scientific">Antrihabitans cavernicola</name>
    <dbReference type="NCBI Taxonomy" id="2495913"/>
    <lineage>
        <taxon>Bacteria</taxon>
        <taxon>Bacillati</taxon>
        <taxon>Actinomycetota</taxon>
        <taxon>Actinomycetes</taxon>
        <taxon>Mycobacteriales</taxon>
        <taxon>Nocardiaceae</taxon>
        <taxon>Antrihabitans</taxon>
    </lineage>
</organism>
<evidence type="ECO:0000256" key="16">
    <source>
        <dbReference type="RuleBase" id="RU000461"/>
    </source>
</evidence>
<dbReference type="EMBL" id="VLNY01000007">
    <property type="protein sequence ID" value="KAA0021969.1"/>
    <property type="molecule type" value="Genomic_DNA"/>
</dbReference>
<evidence type="ECO:0000256" key="14">
    <source>
        <dbReference type="ARBA" id="ARBA00023033"/>
    </source>
</evidence>
<dbReference type="InterPro" id="IPR036396">
    <property type="entry name" value="Cyt_P450_sf"/>
</dbReference>
<keyword evidence="12 16" id="KW-0560">Oxidoreductase</keyword>
<keyword evidence="10" id="KW-0274">FAD</keyword>
<name>A0A5A7S9M0_9NOCA</name>
<dbReference type="OrthoDB" id="7376058at2"/>
<evidence type="ECO:0000256" key="9">
    <source>
        <dbReference type="ARBA" id="ARBA00022723"/>
    </source>
</evidence>
<dbReference type="GO" id="GO:0016705">
    <property type="term" value="F:oxidoreductase activity, acting on paired donors, with incorporation or reduction of molecular oxygen"/>
    <property type="evidence" value="ECO:0007669"/>
    <property type="project" value="InterPro"/>
</dbReference>
<accession>A0A5A7S9M0</accession>
<proteinExistence type="inferred from homology"/>
<dbReference type="PRINTS" id="PR00385">
    <property type="entry name" value="P450"/>
</dbReference>
<dbReference type="PANTHER" id="PTHR24291:SF50">
    <property type="entry name" value="BIFUNCTIONAL ALBAFLAVENONE MONOOXYGENASE_TERPENE SYNTHASE"/>
    <property type="match status" value="1"/>
</dbReference>
<dbReference type="GO" id="GO:0020037">
    <property type="term" value="F:heme binding"/>
    <property type="evidence" value="ECO:0007669"/>
    <property type="project" value="InterPro"/>
</dbReference>
<feature type="binding site" description="axial binding residue" evidence="15">
    <location>
        <position position="412"/>
    </location>
    <ligand>
        <name>heme</name>
        <dbReference type="ChEBI" id="CHEBI:30413"/>
    </ligand>
    <ligandPart>
        <name>Fe</name>
        <dbReference type="ChEBI" id="CHEBI:18248"/>
    </ligandPart>
</feature>
<comment type="cofactor">
    <cofactor evidence="15">
        <name>heme</name>
        <dbReference type="ChEBI" id="CHEBI:30413"/>
    </cofactor>
</comment>
<dbReference type="Gene3D" id="1.10.630.10">
    <property type="entry name" value="Cytochrome P450"/>
    <property type="match status" value="1"/>
</dbReference>
<dbReference type="AlphaFoldDB" id="A0A5A7S9M0"/>
<evidence type="ECO:0000256" key="6">
    <source>
        <dbReference type="ARBA" id="ARBA00022617"/>
    </source>
</evidence>
<dbReference type="PRINTS" id="PR00463">
    <property type="entry name" value="EP450I"/>
</dbReference>
<keyword evidence="6 15" id="KW-0349">Heme</keyword>
<evidence type="ECO:0000256" key="2">
    <source>
        <dbReference type="ARBA" id="ARBA00001974"/>
    </source>
</evidence>
<keyword evidence="7" id="KW-0285">Flavoprotein</keyword>
<dbReference type="InterPro" id="IPR002401">
    <property type="entry name" value="Cyt_P450_E_grp-I"/>
</dbReference>
<dbReference type="GO" id="GO:0005506">
    <property type="term" value="F:iron ion binding"/>
    <property type="evidence" value="ECO:0007669"/>
    <property type="project" value="InterPro"/>
</dbReference>
<comment type="similarity">
    <text evidence="4 16">Belongs to the cytochrome P450 family.</text>
</comment>
<protein>
    <submittedName>
        <fullName evidence="17">Cytochrome P450</fullName>
    </submittedName>
</protein>
<evidence type="ECO:0000256" key="8">
    <source>
        <dbReference type="ARBA" id="ARBA00022643"/>
    </source>
</evidence>
<dbReference type="FunFam" id="1.10.630.10:FF:000040">
    <property type="entry name" value="Bifunctional cytochrome P450/NADPH--P450 reductase"/>
    <property type="match status" value="1"/>
</dbReference>
<dbReference type="Proteomes" id="UP000322244">
    <property type="component" value="Unassembled WGS sequence"/>
</dbReference>
<dbReference type="InterPro" id="IPR017972">
    <property type="entry name" value="Cyt_P450_CS"/>
</dbReference>
<evidence type="ECO:0000313" key="17">
    <source>
        <dbReference type="EMBL" id="KAA0021969.1"/>
    </source>
</evidence>
<dbReference type="RefSeq" id="WP_149431333.1">
    <property type="nucleotide sequence ID" value="NZ_VLNY01000007.1"/>
</dbReference>
<evidence type="ECO:0000256" key="13">
    <source>
        <dbReference type="ARBA" id="ARBA00023004"/>
    </source>
</evidence>
<comment type="cofactor">
    <cofactor evidence="1">
        <name>FMN</name>
        <dbReference type="ChEBI" id="CHEBI:58210"/>
    </cofactor>
</comment>
<dbReference type="Pfam" id="PF00067">
    <property type="entry name" value="p450"/>
    <property type="match status" value="1"/>
</dbReference>
<keyword evidence="18" id="KW-1185">Reference proteome</keyword>
<evidence type="ECO:0000256" key="10">
    <source>
        <dbReference type="ARBA" id="ARBA00022827"/>
    </source>
</evidence>
<dbReference type="CDD" id="cd11068">
    <property type="entry name" value="CYP120A1"/>
    <property type="match status" value="1"/>
</dbReference>